<dbReference type="EMBL" id="LJIX01000006">
    <property type="protein sequence ID" value="KQL20462.1"/>
    <property type="molecule type" value="Genomic_DNA"/>
</dbReference>
<protein>
    <submittedName>
        <fullName evidence="1">Uncharacterized protein</fullName>
    </submittedName>
</protein>
<name>A0A0Q3QS06_9BACI</name>
<evidence type="ECO:0000313" key="2">
    <source>
        <dbReference type="Proteomes" id="UP000050996"/>
    </source>
</evidence>
<reference evidence="1 2" key="1">
    <citation type="submission" date="2015-09" db="EMBL/GenBank/DDBJ databases">
        <title>Genome sequencing project for genomic taxonomy and phylogenomics of Bacillus-like bacteria.</title>
        <authorList>
            <person name="Liu B."/>
            <person name="Wang J."/>
            <person name="Zhu Y."/>
            <person name="Liu G."/>
            <person name="Chen Q."/>
            <person name="Chen Z."/>
            <person name="Lan J."/>
            <person name="Che J."/>
            <person name="Ge C."/>
            <person name="Shi H."/>
            <person name="Pan Z."/>
            <person name="Liu X."/>
        </authorList>
    </citation>
    <scope>NUCLEOTIDE SEQUENCE [LARGE SCALE GENOMIC DNA]</scope>
    <source>
        <strain evidence="1 2">FJAT-18043</strain>
    </source>
</reference>
<evidence type="ECO:0000313" key="1">
    <source>
        <dbReference type="EMBL" id="KQL20462.1"/>
    </source>
</evidence>
<accession>A0A0Q3QS06</accession>
<dbReference type="AlphaFoldDB" id="A0A0Q3QS06"/>
<dbReference type="STRING" id="1637975.AN957_18950"/>
<comment type="caution">
    <text evidence="1">The sequence shown here is derived from an EMBL/GenBank/DDBJ whole genome shotgun (WGS) entry which is preliminary data.</text>
</comment>
<proteinExistence type="predicted"/>
<organism evidence="1 2">
    <name type="scientific">Cytobacillus solani</name>
    <dbReference type="NCBI Taxonomy" id="1637975"/>
    <lineage>
        <taxon>Bacteria</taxon>
        <taxon>Bacillati</taxon>
        <taxon>Bacillota</taxon>
        <taxon>Bacilli</taxon>
        <taxon>Bacillales</taxon>
        <taxon>Bacillaceae</taxon>
        <taxon>Cytobacillus</taxon>
    </lineage>
</organism>
<sequence>MKVHIAIHLNVEDSISASRATFYVKDSDFKKDADFAVGIIAYEWIQSRRREFGFRRMEIEKVIWDEQHDITDLVKQIRPIEPPDDLPF</sequence>
<keyword evidence="2" id="KW-1185">Reference proteome</keyword>
<dbReference type="Proteomes" id="UP000050996">
    <property type="component" value="Unassembled WGS sequence"/>
</dbReference>
<gene>
    <name evidence="1" type="ORF">AN957_18950</name>
</gene>
<dbReference type="RefSeq" id="WP_056685577.1">
    <property type="nucleotide sequence ID" value="NZ_LJIX01000006.1"/>
</dbReference>
<dbReference type="PATRIC" id="fig|1637975.4.peg.3747"/>